<organism evidence="6 7">
    <name type="scientific">Serendipita vermifera MAFF 305830</name>
    <dbReference type="NCBI Taxonomy" id="933852"/>
    <lineage>
        <taxon>Eukaryota</taxon>
        <taxon>Fungi</taxon>
        <taxon>Dikarya</taxon>
        <taxon>Basidiomycota</taxon>
        <taxon>Agaricomycotina</taxon>
        <taxon>Agaricomycetes</taxon>
        <taxon>Sebacinales</taxon>
        <taxon>Serendipitaceae</taxon>
        <taxon>Serendipita</taxon>
    </lineage>
</organism>
<dbReference type="PANTHER" id="PTHR12629">
    <property type="entry name" value="DIPHOSPHOINOSITOL POLYPHOSPHATE PHOSPHOHYDROLASE"/>
    <property type="match status" value="1"/>
</dbReference>
<reference evidence="6 7" key="1">
    <citation type="submission" date="2014-04" db="EMBL/GenBank/DDBJ databases">
        <authorList>
            <consortium name="DOE Joint Genome Institute"/>
            <person name="Kuo A."/>
            <person name="Zuccaro A."/>
            <person name="Kohler A."/>
            <person name="Nagy L.G."/>
            <person name="Floudas D."/>
            <person name="Copeland A."/>
            <person name="Barry K.W."/>
            <person name="Cichocki N."/>
            <person name="Veneault-Fourrey C."/>
            <person name="LaButti K."/>
            <person name="Lindquist E.A."/>
            <person name="Lipzen A."/>
            <person name="Lundell T."/>
            <person name="Morin E."/>
            <person name="Murat C."/>
            <person name="Sun H."/>
            <person name="Tunlid A."/>
            <person name="Henrissat B."/>
            <person name="Grigoriev I.V."/>
            <person name="Hibbett D.S."/>
            <person name="Martin F."/>
            <person name="Nordberg H.P."/>
            <person name="Cantor M.N."/>
            <person name="Hua S.X."/>
        </authorList>
    </citation>
    <scope>NUCLEOTIDE SEQUENCE [LARGE SCALE GENOMIC DNA]</scope>
    <source>
        <strain evidence="6 7">MAFF 305830</strain>
    </source>
</reference>
<proteinExistence type="predicted"/>
<evidence type="ECO:0000259" key="5">
    <source>
        <dbReference type="PROSITE" id="PS51462"/>
    </source>
</evidence>
<reference evidence="7" key="2">
    <citation type="submission" date="2015-01" db="EMBL/GenBank/DDBJ databases">
        <title>Evolutionary Origins and Diversification of the Mycorrhizal Mutualists.</title>
        <authorList>
            <consortium name="DOE Joint Genome Institute"/>
            <consortium name="Mycorrhizal Genomics Consortium"/>
            <person name="Kohler A."/>
            <person name="Kuo A."/>
            <person name="Nagy L.G."/>
            <person name="Floudas D."/>
            <person name="Copeland A."/>
            <person name="Barry K.W."/>
            <person name="Cichocki N."/>
            <person name="Veneault-Fourrey C."/>
            <person name="LaButti K."/>
            <person name="Lindquist E.A."/>
            <person name="Lipzen A."/>
            <person name="Lundell T."/>
            <person name="Morin E."/>
            <person name="Murat C."/>
            <person name="Riley R."/>
            <person name="Ohm R."/>
            <person name="Sun H."/>
            <person name="Tunlid A."/>
            <person name="Henrissat B."/>
            <person name="Grigoriev I.V."/>
            <person name="Hibbett D.S."/>
            <person name="Martin F."/>
        </authorList>
    </citation>
    <scope>NUCLEOTIDE SEQUENCE [LARGE SCALE GENOMIC DNA]</scope>
    <source>
        <strain evidence="7">MAFF 305830</strain>
    </source>
</reference>
<dbReference type="PANTHER" id="PTHR12629:SF0">
    <property type="entry name" value="DIPHOSPHOINOSITOL-POLYPHOSPHATE DIPHOSPHATASE"/>
    <property type="match status" value="1"/>
</dbReference>
<dbReference type="AlphaFoldDB" id="A0A0C3B8U3"/>
<protein>
    <recommendedName>
        <fullName evidence="5">Nudix hydrolase domain-containing protein</fullName>
    </recommendedName>
</protein>
<sequence length="136" mass="15181">MGKKDTIRPRIVCCAIPIQRASAKVLLITSRKRADHWVIPKGGFETADVTLEAAACREALEEAGVRGPVTCFVTTIQGTTATYHVYELDVTGLDANWLEKDERTREWVDYAEALRRLAWKPELAQALSLSSLAPRR</sequence>
<evidence type="ECO:0000256" key="2">
    <source>
        <dbReference type="ARBA" id="ARBA00022723"/>
    </source>
</evidence>
<keyword evidence="4" id="KW-0460">Magnesium</keyword>
<keyword evidence="2" id="KW-0479">Metal-binding</keyword>
<dbReference type="GO" id="GO:0005737">
    <property type="term" value="C:cytoplasm"/>
    <property type="evidence" value="ECO:0007669"/>
    <property type="project" value="TreeGrafter"/>
</dbReference>
<dbReference type="Proteomes" id="UP000054097">
    <property type="component" value="Unassembled WGS sequence"/>
</dbReference>
<dbReference type="OrthoDB" id="2011998at2759"/>
<feature type="domain" description="Nudix hydrolase" evidence="5">
    <location>
        <begin position="9"/>
        <end position="131"/>
    </location>
</feature>
<comment type="cofactor">
    <cofactor evidence="1">
        <name>Mg(2+)</name>
        <dbReference type="ChEBI" id="CHEBI:18420"/>
    </cofactor>
</comment>
<evidence type="ECO:0000313" key="7">
    <source>
        <dbReference type="Proteomes" id="UP000054097"/>
    </source>
</evidence>
<dbReference type="CDD" id="cd04666">
    <property type="entry name" value="NUDIX_DIPP2_like_Nudt4"/>
    <property type="match status" value="1"/>
</dbReference>
<dbReference type="PROSITE" id="PS51462">
    <property type="entry name" value="NUDIX"/>
    <property type="match status" value="1"/>
</dbReference>
<evidence type="ECO:0000313" key="6">
    <source>
        <dbReference type="EMBL" id="KIM33225.1"/>
    </source>
</evidence>
<dbReference type="InterPro" id="IPR047198">
    <property type="entry name" value="DDP-like_NUDIX"/>
</dbReference>
<dbReference type="STRING" id="933852.A0A0C3B8U3"/>
<keyword evidence="7" id="KW-1185">Reference proteome</keyword>
<dbReference type="EMBL" id="KN824278">
    <property type="protein sequence ID" value="KIM33225.1"/>
    <property type="molecule type" value="Genomic_DNA"/>
</dbReference>
<dbReference type="Pfam" id="PF00293">
    <property type="entry name" value="NUDIX"/>
    <property type="match status" value="1"/>
</dbReference>
<name>A0A0C3B8U3_SERVB</name>
<dbReference type="SUPFAM" id="SSF55811">
    <property type="entry name" value="Nudix"/>
    <property type="match status" value="1"/>
</dbReference>
<dbReference type="InterPro" id="IPR000086">
    <property type="entry name" value="NUDIX_hydrolase_dom"/>
</dbReference>
<evidence type="ECO:0000256" key="1">
    <source>
        <dbReference type="ARBA" id="ARBA00001946"/>
    </source>
</evidence>
<accession>A0A0C3B8U3</accession>
<dbReference type="HOGENOM" id="CLU_037162_5_3_1"/>
<dbReference type="GO" id="GO:0046872">
    <property type="term" value="F:metal ion binding"/>
    <property type="evidence" value="ECO:0007669"/>
    <property type="project" value="UniProtKB-KW"/>
</dbReference>
<dbReference type="InterPro" id="IPR015797">
    <property type="entry name" value="NUDIX_hydrolase-like_dom_sf"/>
</dbReference>
<evidence type="ECO:0000256" key="4">
    <source>
        <dbReference type="ARBA" id="ARBA00022842"/>
    </source>
</evidence>
<keyword evidence="3" id="KW-0378">Hydrolase</keyword>
<dbReference type="GO" id="GO:0005634">
    <property type="term" value="C:nucleus"/>
    <property type="evidence" value="ECO:0007669"/>
    <property type="project" value="TreeGrafter"/>
</dbReference>
<gene>
    <name evidence="6" type="ORF">M408DRAFT_326010</name>
</gene>
<dbReference type="GO" id="GO:0016462">
    <property type="term" value="F:pyrophosphatase activity"/>
    <property type="evidence" value="ECO:0007669"/>
    <property type="project" value="InterPro"/>
</dbReference>
<dbReference type="Gene3D" id="3.90.79.10">
    <property type="entry name" value="Nucleoside Triphosphate Pyrophosphohydrolase"/>
    <property type="match status" value="1"/>
</dbReference>
<evidence type="ECO:0000256" key="3">
    <source>
        <dbReference type="ARBA" id="ARBA00022801"/>
    </source>
</evidence>